<comment type="caution">
    <text evidence="1">The sequence shown here is derived from an EMBL/GenBank/DDBJ whole genome shotgun (WGS) entry which is preliminary data.</text>
</comment>
<sequence>QPLFVQSLRGLWIESREGIPWQVAKPEVGQHKTSTTDTDQP</sequence>
<feature type="non-terminal residue" evidence="1">
    <location>
        <position position="1"/>
    </location>
</feature>
<organism evidence="1 2">
    <name type="scientific">Pseudomonas syringae pv. japonica str. M301072</name>
    <dbReference type="NCBI Taxonomy" id="629262"/>
    <lineage>
        <taxon>Bacteria</taxon>
        <taxon>Pseudomonadati</taxon>
        <taxon>Pseudomonadota</taxon>
        <taxon>Gammaproteobacteria</taxon>
        <taxon>Pseudomonadales</taxon>
        <taxon>Pseudomonadaceae</taxon>
        <taxon>Pseudomonas</taxon>
        <taxon>Pseudomonas syringae</taxon>
    </lineage>
</organism>
<dbReference type="EMBL" id="AEAH01003869">
    <property type="protein sequence ID" value="EGH35650.1"/>
    <property type="molecule type" value="Genomic_DNA"/>
</dbReference>
<gene>
    <name evidence="1" type="ORF">PSYJA_44136</name>
</gene>
<dbReference type="AlphaFoldDB" id="F3FZK8"/>
<evidence type="ECO:0000313" key="2">
    <source>
        <dbReference type="Proteomes" id="UP000004471"/>
    </source>
</evidence>
<reference evidence="1 2" key="1">
    <citation type="journal article" date="2011" name="PLoS Pathog.">
        <title>Dynamic evolution of pathogenicity revealed by sequencing and comparative genomics of 19 Pseudomonas syringae isolates.</title>
        <authorList>
            <person name="Baltrus D.A."/>
            <person name="Nishimura M.T."/>
            <person name="Romanchuk A."/>
            <person name="Chang J.H."/>
            <person name="Mukhtar M.S."/>
            <person name="Cherkis K."/>
            <person name="Roach J."/>
            <person name="Grant S.R."/>
            <person name="Jones C.D."/>
            <person name="Dangl J.L."/>
        </authorList>
    </citation>
    <scope>NUCLEOTIDE SEQUENCE [LARGE SCALE GENOMIC DNA]</scope>
    <source>
        <strain evidence="2">M301072PT</strain>
    </source>
</reference>
<name>F3FZK8_PSESX</name>
<evidence type="ECO:0000313" key="1">
    <source>
        <dbReference type="EMBL" id="EGH35650.1"/>
    </source>
</evidence>
<dbReference type="Proteomes" id="UP000004471">
    <property type="component" value="Unassembled WGS sequence"/>
</dbReference>
<proteinExistence type="predicted"/>
<protein>
    <submittedName>
        <fullName evidence="1">Uncharacterized protein</fullName>
    </submittedName>
</protein>
<dbReference type="HOGENOM" id="CLU_3262620_0_0_6"/>
<feature type="non-terminal residue" evidence="1">
    <location>
        <position position="41"/>
    </location>
</feature>
<accession>F3FZK8</accession>